<organism evidence="1 2">
    <name type="scientific">Neovison vison</name>
    <name type="common">American mink</name>
    <name type="synonym">Mustela vison</name>
    <dbReference type="NCBI Taxonomy" id="452646"/>
    <lineage>
        <taxon>Eukaryota</taxon>
        <taxon>Metazoa</taxon>
        <taxon>Chordata</taxon>
        <taxon>Craniata</taxon>
        <taxon>Vertebrata</taxon>
        <taxon>Euteleostomi</taxon>
        <taxon>Mammalia</taxon>
        <taxon>Eutheria</taxon>
        <taxon>Laurasiatheria</taxon>
        <taxon>Carnivora</taxon>
        <taxon>Caniformia</taxon>
        <taxon>Musteloidea</taxon>
        <taxon>Mustelidae</taxon>
        <taxon>Mustelinae</taxon>
        <taxon>Neogale</taxon>
    </lineage>
</organism>
<sequence length="97" mass="11086">MRVQHSLTGTTWQYRSRLLLQPAHGCDAFLAFSILDLYYTPTISCERAVELLGKYLEELQKCFILKLATFSVPPTCQGTCFNRLLSFPILLMLVLAR</sequence>
<keyword evidence="2" id="KW-1185">Reference proteome</keyword>
<evidence type="ECO:0000313" key="2">
    <source>
        <dbReference type="Proteomes" id="UP000694425"/>
    </source>
</evidence>
<dbReference type="Proteomes" id="UP000694425">
    <property type="component" value="Unplaced"/>
</dbReference>
<protein>
    <submittedName>
        <fullName evidence="1">Uncharacterized protein</fullName>
    </submittedName>
</protein>
<name>A0A8C7BNL8_NEOVI</name>
<accession>A0A8C7BNL8</accession>
<dbReference type="Ensembl" id="ENSNVIT00000024861.1">
    <property type="protein sequence ID" value="ENSNVIP00000021333.1"/>
    <property type="gene ID" value="ENSNVIG00000016709.1"/>
</dbReference>
<dbReference type="AlphaFoldDB" id="A0A8C7BNL8"/>
<evidence type="ECO:0000313" key="1">
    <source>
        <dbReference type="Ensembl" id="ENSNVIP00000021333.1"/>
    </source>
</evidence>
<dbReference type="GeneTree" id="ENSGT01140000285572"/>
<reference evidence="1" key="1">
    <citation type="submission" date="2025-08" db="UniProtKB">
        <authorList>
            <consortium name="Ensembl"/>
        </authorList>
    </citation>
    <scope>IDENTIFICATION</scope>
</reference>
<reference evidence="1" key="2">
    <citation type="submission" date="2025-09" db="UniProtKB">
        <authorList>
            <consortium name="Ensembl"/>
        </authorList>
    </citation>
    <scope>IDENTIFICATION</scope>
</reference>
<proteinExistence type="predicted"/>